<evidence type="ECO:0000313" key="1">
    <source>
        <dbReference type="EMBL" id="KAL2728018.1"/>
    </source>
</evidence>
<accession>A0ABD2B5M7</accession>
<evidence type="ECO:0000313" key="2">
    <source>
        <dbReference type="Proteomes" id="UP001607303"/>
    </source>
</evidence>
<reference evidence="1 2" key="1">
    <citation type="journal article" date="2024" name="Ann. Entomol. Soc. Am.">
        <title>Genomic analyses of the southern and eastern yellowjacket wasps (Hymenoptera: Vespidae) reveal evolutionary signatures of social life.</title>
        <authorList>
            <person name="Catto M.A."/>
            <person name="Caine P.B."/>
            <person name="Orr S.E."/>
            <person name="Hunt B.G."/>
            <person name="Goodisman M.A.D."/>
        </authorList>
    </citation>
    <scope>NUCLEOTIDE SEQUENCE [LARGE SCALE GENOMIC DNA]</scope>
    <source>
        <strain evidence="1">232</strain>
        <tissue evidence="1">Head and thorax</tissue>
    </source>
</reference>
<comment type="caution">
    <text evidence="1">The sequence shown here is derived from an EMBL/GenBank/DDBJ whole genome shotgun (WGS) entry which is preliminary data.</text>
</comment>
<dbReference type="Proteomes" id="UP001607303">
    <property type="component" value="Unassembled WGS sequence"/>
</dbReference>
<organism evidence="1 2">
    <name type="scientific">Vespula maculifrons</name>
    <name type="common">Eastern yellow jacket</name>
    <name type="synonym">Wasp</name>
    <dbReference type="NCBI Taxonomy" id="7453"/>
    <lineage>
        <taxon>Eukaryota</taxon>
        <taxon>Metazoa</taxon>
        <taxon>Ecdysozoa</taxon>
        <taxon>Arthropoda</taxon>
        <taxon>Hexapoda</taxon>
        <taxon>Insecta</taxon>
        <taxon>Pterygota</taxon>
        <taxon>Neoptera</taxon>
        <taxon>Endopterygota</taxon>
        <taxon>Hymenoptera</taxon>
        <taxon>Apocrita</taxon>
        <taxon>Aculeata</taxon>
        <taxon>Vespoidea</taxon>
        <taxon>Vespidae</taxon>
        <taxon>Vespinae</taxon>
        <taxon>Vespula</taxon>
    </lineage>
</organism>
<gene>
    <name evidence="1" type="ORF">V1477_017294</name>
</gene>
<protein>
    <submittedName>
        <fullName evidence="1">Uncharacterized protein</fullName>
    </submittedName>
</protein>
<dbReference type="AlphaFoldDB" id="A0ABD2B5M7"/>
<proteinExistence type="predicted"/>
<dbReference type="EMBL" id="JAYRBN010000100">
    <property type="protein sequence ID" value="KAL2728018.1"/>
    <property type="molecule type" value="Genomic_DNA"/>
</dbReference>
<name>A0ABD2B5M7_VESMC</name>
<keyword evidence="2" id="KW-1185">Reference proteome</keyword>
<sequence length="62" mass="7285">MLIVDLNCYLFVLYLFPFDRSNGLMNCGKVLNKVYLNKHFLLWDVYQRSRILIIGSGKNTGR</sequence>
<feature type="non-terminal residue" evidence="1">
    <location>
        <position position="62"/>
    </location>
</feature>